<comment type="similarity">
    <text evidence="2">Belongs to the CONSTANS family.</text>
</comment>
<dbReference type="AlphaFoldDB" id="A0A0K2SFT4"/>
<gene>
    <name evidence="11" type="primary">GtCOL5</name>
</gene>
<dbReference type="GO" id="GO:0009909">
    <property type="term" value="P:regulation of flower development"/>
    <property type="evidence" value="ECO:0007669"/>
    <property type="project" value="InterPro"/>
</dbReference>
<evidence type="ECO:0000256" key="8">
    <source>
        <dbReference type="PROSITE-ProRule" id="PRU00357"/>
    </source>
</evidence>
<name>A0A0K2SFT4_GENTR</name>
<dbReference type="PANTHER" id="PTHR31319:SF53">
    <property type="entry name" value="ZINC FINGER PROTEIN CONSTANS-LIKE 5"/>
    <property type="match status" value="1"/>
</dbReference>
<dbReference type="GO" id="GO:0003700">
    <property type="term" value="F:DNA-binding transcription factor activity"/>
    <property type="evidence" value="ECO:0007669"/>
    <property type="project" value="TreeGrafter"/>
</dbReference>
<dbReference type="SMART" id="SM00336">
    <property type="entry name" value="BBOX"/>
    <property type="match status" value="2"/>
</dbReference>
<accession>A0A0K2SFT4</accession>
<keyword evidence="4 7" id="KW-0863">Zinc-finger</keyword>
<evidence type="ECO:0000256" key="1">
    <source>
        <dbReference type="ARBA" id="ARBA00004123"/>
    </source>
</evidence>
<dbReference type="GO" id="GO:0005634">
    <property type="term" value="C:nucleus"/>
    <property type="evidence" value="ECO:0007669"/>
    <property type="project" value="UniProtKB-SubCell"/>
</dbReference>
<comment type="subcellular location">
    <subcellularLocation>
        <location evidence="1 8">Nucleus</location>
    </subcellularLocation>
</comment>
<evidence type="ECO:0000256" key="3">
    <source>
        <dbReference type="ARBA" id="ARBA00022723"/>
    </source>
</evidence>
<evidence type="ECO:0000256" key="4">
    <source>
        <dbReference type="ARBA" id="ARBA00022771"/>
    </source>
</evidence>
<keyword evidence="6 8" id="KW-0539">Nucleus</keyword>
<sequence length="372" mass="40987">MGFAESAATGGGGGGGGGWGLMMAKPCDYCNAAQALLFCRTDSTYMCMLCDTKIHNKLEKERHERVWMCEVCEQAPASLTCKADAATLCVTCDRDIHTANPLARRHERVPVVPFYDTAESVVKSTAGSTFLVPPLGSACGGACDGNGYVIEPEAGSDDKSIEFLFTDTDNNLDFDYPISLETRFQQQLSSVFDGVVPDQTIKPTVQPELPIPSSEKRLEIDFTKSFINPYSYTHSLTQSVSSSSMDIGVVPEGSTMSEMSYSFATTTASMDFNGGGNQATQLTGMDREARVLRYREKRKNRRFQKTIRYASRKAYAETRPRIKGRFAKRSDVDTVVEKVDSLFSPTDDDHDHDHESVSSFLLESRYGVVPSF</sequence>
<dbReference type="PANTHER" id="PTHR31319">
    <property type="entry name" value="ZINC FINGER PROTEIN CONSTANS-LIKE 4"/>
    <property type="match status" value="1"/>
</dbReference>
<evidence type="ECO:0000259" key="10">
    <source>
        <dbReference type="PROSITE" id="PS51017"/>
    </source>
</evidence>
<dbReference type="InterPro" id="IPR049808">
    <property type="entry name" value="CONSTANS-like_Bbox1"/>
</dbReference>
<feature type="domain" description="B box-type" evidence="9">
    <location>
        <begin position="64"/>
        <end position="111"/>
    </location>
</feature>
<dbReference type="PROSITE" id="PS51017">
    <property type="entry name" value="CCT"/>
    <property type="match status" value="1"/>
</dbReference>
<feature type="domain" description="CCT" evidence="10">
    <location>
        <begin position="287"/>
        <end position="329"/>
    </location>
</feature>
<dbReference type="Pfam" id="PF06203">
    <property type="entry name" value="CCT"/>
    <property type="match status" value="1"/>
</dbReference>
<dbReference type="EMBL" id="LC029394">
    <property type="protein sequence ID" value="BAS25699.1"/>
    <property type="molecule type" value="mRNA"/>
</dbReference>
<dbReference type="InterPro" id="IPR045281">
    <property type="entry name" value="CONSTANS-like"/>
</dbReference>
<evidence type="ECO:0000313" key="11">
    <source>
        <dbReference type="EMBL" id="BAS25699.1"/>
    </source>
</evidence>
<evidence type="ECO:0000256" key="2">
    <source>
        <dbReference type="ARBA" id="ARBA00010024"/>
    </source>
</evidence>
<dbReference type="GO" id="GO:0008270">
    <property type="term" value="F:zinc ion binding"/>
    <property type="evidence" value="ECO:0007669"/>
    <property type="project" value="UniProtKB-KW"/>
</dbReference>
<evidence type="ECO:0000256" key="7">
    <source>
        <dbReference type="PROSITE-ProRule" id="PRU00024"/>
    </source>
</evidence>
<feature type="domain" description="B box-type" evidence="9">
    <location>
        <begin position="22"/>
        <end position="68"/>
    </location>
</feature>
<dbReference type="PROSITE" id="PS50119">
    <property type="entry name" value="ZF_BBOX"/>
    <property type="match status" value="2"/>
</dbReference>
<keyword evidence="3" id="KW-0479">Metal-binding</keyword>
<evidence type="ECO:0000259" key="9">
    <source>
        <dbReference type="PROSITE" id="PS50119"/>
    </source>
</evidence>
<keyword evidence="5" id="KW-0862">Zinc</keyword>
<proteinExistence type="evidence at transcript level"/>
<evidence type="ECO:0000256" key="5">
    <source>
        <dbReference type="ARBA" id="ARBA00022833"/>
    </source>
</evidence>
<dbReference type="Pfam" id="PF00643">
    <property type="entry name" value="zf-B_box"/>
    <property type="match status" value="1"/>
</dbReference>
<protein>
    <submittedName>
        <fullName evidence="11">Gentian CONSTANS-like5 homolog</fullName>
    </submittedName>
</protein>
<dbReference type="InterPro" id="IPR000315">
    <property type="entry name" value="Znf_B-box"/>
</dbReference>
<dbReference type="CDD" id="cd19821">
    <property type="entry name" value="Bbox1_BBX-like"/>
    <property type="match status" value="2"/>
</dbReference>
<evidence type="ECO:0000256" key="6">
    <source>
        <dbReference type="ARBA" id="ARBA00023242"/>
    </source>
</evidence>
<dbReference type="InterPro" id="IPR010402">
    <property type="entry name" value="CCT_domain"/>
</dbReference>
<reference evidence="11" key="1">
    <citation type="submission" date="2015-02" db="EMBL/GenBank/DDBJ databases">
        <authorList>
            <person name="Chooi Y.-H."/>
        </authorList>
    </citation>
    <scope>NUCLEOTIDE SEQUENCE</scope>
</reference>
<organism evidence="11">
    <name type="scientific">Gentiana triflora</name>
    <name type="common">Clustered gentian</name>
    <dbReference type="NCBI Taxonomy" id="55190"/>
    <lineage>
        <taxon>Eukaryota</taxon>
        <taxon>Viridiplantae</taxon>
        <taxon>Streptophyta</taxon>
        <taxon>Embryophyta</taxon>
        <taxon>Tracheophyta</taxon>
        <taxon>Spermatophyta</taxon>
        <taxon>Magnoliopsida</taxon>
        <taxon>eudicotyledons</taxon>
        <taxon>Gunneridae</taxon>
        <taxon>Pentapetalae</taxon>
        <taxon>asterids</taxon>
        <taxon>lamiids</taxon>
        <taxon>Gentianales</taxon>
        <taxon>Gentianaceae</taxon>
        <taxon>Gentianeae</taxon>
        <taxon>Gentianinae</taxon>
        <taxon>Gentiana</taxon>
    </lineage>
</organism>